<accession>A0A645E289</accession>
<protein>
    <recommendedName>
        <fullName evidence="2">DUF3006 domain-containing protein</fullName>
    </recommendedName>
</protein>
<gene>
    <name evidence="1" type="ORF">SDC9_143060</name>
</gene>
<comment type="caution">
    <text evidence="1">The sequence shown here is derived from an EMBL/GenBank/DDBJ whole genome shotgun (WGS) entry which is preliminary data.</text>
</comment>
<dbReference type="InterPro" id="IPR021377">
    <property type="entry name" value="DUF3006"/>
</dbReference>
<proteinExistence type="predicted"/>
<evidence type="ECO:0000313" key="1">
    <source>
        <dbReference type="EMBL" id="MPM95904.1"/>
    </source>
</evidence>
<dbReference type="EMBL" id="VSSQ01042338">
    <property type="protein sequence ID" value="MPM95904.1"/>
    <property type="molecule type" value="Genomic_DNA"/>
</dbReference>
<sequence length="72" mass="8114">MKIEVTIDRFEGTKAVLLYGEDGTSINWPRELLPEGMQEGDVLSINLKKDGKATQKALKQTENLLRELLQQA</sequence>
<name>A0A645E289_9ZZZZ</name>
<dbReference type="Pfam" id="PF11213">
    <property type="entry name" value="DUF3006"/>
    <property type="match status" value="1"/>
</dbReference>
<reference evidence="1" key="1">
    <citation type="submission" date="2019-08" db="EMBL/GenBank/DDBJ databases">
        <authorList>
            <person name="Kucharzyk K."/>
            <person name="Murdoch R.W."/>
            <person name="Higgins S."/>
            <person name="Loffler F."/>
        </authorList>
    </citation>
    <scope>NUCLEOTIDE SEQUENCE</scope>
</reference>
<organism evidence="1">
    <name type="scientific">bioreactor metagenome</name>
    <dbReference type="NCBI Taxonomy" id="1076179"/>
    <lineage>
        <taxon>unclassified sequences</taxon>
        <taxon>metagenomes</taxon>
        <taxon>ecological metagenomes</taxon>
    </lineage>
</organism>
<dbReference type="AlphaFoldDB" id="A0A645E289"/>
<dbReference type="Gene3D" id="6.20.120.50">
    <property type="match status" value="1"/>
</dbReference>
<evidence type="ECO:0008006" key="2">
    <source>
        <dbReference type="Google" id="ProtNLM"/>
    </source>
</evidence>